<dbReference type="InterPro" id="IPR006162">
    <property type="entry name" value="Ppantetheine_attach_site"/>
</dbReference>
<dbReference type="Pfam" id="PF00550">
    <property type="entry name" value="PP-binding"/>
    <property type="match status" value="1"/>
</dbReference>
<dbReference type="InterPro" id="IPR036736">
    <property type="entry name" value="ACP-like_sf"/>
</dbReference>
<dbReference type="PANTHER" id="PTHR45527">
    <property type="entry name" value="NONRIBOSOMAL PEPTIDE SYNTHETASE"/>
    <property type="match status" value="1"/>
</dbReference>
<dbReference type="InterPro" id="IPR020806">
    <property type="entry name" value="PKS_PP-bd"/>
</dbReference>
<accession>A0ABW8C1G8</accession>
<dbReference type="RefSeq" id="WP_399643539.1">
    <property type="nucleotide sequence ID" value="NZ_JBITYG010000001.1"/>
</dbReference>
<dbReference type="Gene3D" id="3.30.559.30">
    <property type="entry name" value="Nonribosomal peptide synthetase, condensation domain"/>
    <property type="match status" value="1"/>
</dbReference>
<gene>
    <name evidence="5" type="ORF">ACIGXA_01935</name>
</gene>
<dbReference type="Gene3D" id="3.40.50.12780">
    <property type="entry name" value="N-terminal domain of ligase-like"/>
    <property type="match status" value="1"/>
</dbReference>
<organism evidence="5 6">
    <name type="scientific">Streptomyces fildesensis</name>
    <dbReference type="NCBI Taxonomy" id="375757"/>
    <lineage>
        <taxon>Bacteria</taxon>
        <taxon>Bacillati</taxon>
        <taxon>Actinomycetota</taxon>
        <taxon>Actinomycetes</taxon>
        <taxon>Kitasatosporales</taxon>
        <taxon>Streptomycetaceae</taxon>
        <taxon>Streptomyces</taxon>
    </lineage>
</organism>
<keyword evidence="2" id="KW-0596">Phosphopantetheine</keyword>
<dbReference type="EMBL" id="JBITYG010000001">
    <property type="protein sequence ID" value="MFI9099256.1"/>
    <property type="molecule type" value="Genomic_DNA"/>
</dbReference>
<dbReference type="InterPro" id="IPR042099">
    <property type="entry name" value="ANL_N_sf"/>
</dbReference>
<dbReference type="SMART" id="SM00823">
    <property type="entry name" value="PKS_PP"/>
    <property type="match status" value="1"/>
</dbReference>
<dbReference type="SUPFAM" id="SSF52777">
    <property type="entry name" value="CoA-dependent acyltransferases"/>
    <property type="match status" value="2"/>
</dbReference>
<keyword evidence="6" id="KW-1185">Reference proteome</keyword>
<dbReference type="PROSITE" id="PS00012">
    <property type="entry name" value="PHOSPHOPANTETHEINE"/>
    <property type="match status" value="1"/>
</dbReference>
<evidence type="ECO:0000256" key="1">
    <source>
        <dbReference type="ARBA" id="ARBA00001957"/>
    </source>
</evidence>
<evidence type="ECO:0000259" key="4">
    <source>
        <dbReference type="PROSITE" id="PS50075"/>
    </source>
</evidence>
<feature type="domain" description="Carrier" evidence="4">
    <location>
        <begin position="638"/>
        <end position="715"/>
    </location>
</feature>
<evidence type="ECO:0000313" key="6">
    <source>
        <dbReference type="Proteomes" id="UP001614394"/>
    </source>
</evidence>
<proteinExistence type="predicted"/>
<dbReference type="SUPFAM" id="SSF47336">
    <property type="entry name" value="ACP-like"/>
    <property type="match status" value="1"/>
</dbReference>
<evidence type="ECO:0000313" key="5">
    <source>
        <dbReference type="EMBL" id="MFI9099256.1"/>
    </source>
</evidence>
<protein>
    <submittedName>
        <fullName evidence="5">Condensation domain-containing protein</fullName>
    </submittedName>
</protein>
<evidence type="ECO:0000256" key="3">
    <source>
        <dbReference type="ARBA" id="ARBA00022553"/>
    </source>
</evidence>
<dbReference type="InterPro" id="IPR009081">
    <property type="entry name" value="PP-bd_ACP"/>
</dbReference>
<comment type="caution">
    <text evidence="5">The sequence shown here is derived from an EMBL/GenBank/DDBJ whole genome shotgun (WGS) entry which is preliminary data.</text>
</comment>
<reference evidence="5 6" key="1">
    <citation type="submission" date="2024-10" db="EMBL/GenBank/DDBJ databases">
        <title>The Natural Products Discovery Center: Release of the First 8490 Sequenced Strains for Exploring Actinobacteria Biosynthetic Diversity.</title>
        <authorList>
            <person name="Kalkreuter E."/>
            <person name="Kautsar S.A."/>
            <person name="Yang D."/>
            <person name="Bader C.D."/>
            <person name="Teijaro C.N."/>
            <person name="Fluegel L."/>
            <person name="Davis C.M."/>
            <person name="Simpson J.R."/>
            <person name="Lauterbach L."/>
            <person name="Steele A.D."/>
            <person name="Gui C."/>
            <person name="Meng S."/>
            <person name="Li G."/>
            <person name="Viehrig K."/>
            <person name="Ye F."/>
            <person name="Su P."/>
            <person name="Kiefer A.F."/>
            <person name="Nichols A."/>
            <person name="Cepeda A.J."/>
            <person name="Yan W."/>
            <person name="Fan B."/>
            <person name="Jiang Y."/>
            <person name="Adhikari A."/>
            <person name="Zheng C.-J."/>
            <person name="Schuster L."/>
            <person name="Cowan T.M."/>
            <person name="Smanski M.J."/>
            <person name="Chevrette M.G."/>
            <person name="De Carvalho L.P.S."/>
            <person name="Shen B."/>
        </authorList>
    </citation>
    <scope>NUCLEOTIDE SEQUENCE [LARGE SCALE GENOMIC DNA]</scope>
    <source>
        <strain evidence="5 6">NPDC053399</strain>
    </source>
</reference>
<keyword evidence="3" id="KW-0597">Phosphoprotein</keyword>
<dbReference type="Gene3D" id="1.10.1200.10">
    <property type="entry name" value="ACP-like"/>
    <property type="match status" value="1"/>
</dbReference>
<dbReference type="InterPro" id="IPR045851">
    <property type="entry name" value="AMP-bd_C_sf"/>
</dbReference>
<dbReference type="Proteomes" id="UP001614394">
    <property type="component" value="Unassembled WGS sequence"/>
</dbReference>
<dbReference type="PROSITE" id="PS50075">
    <property type="entry name" value="CARRIER"/>
    <property type="match status" value="1"/>
</dbReference>
<dbReference type="PANTHER" id="PTHR45527:SF1">
    <property type="entry name" value="FATTY ACID SYNTHASE"/>
    <property type="match status" value="1"/>
</dbReference>
<comment type="cofactor">
    <cofactor evidence="1">
        <name>pantetheine 4'-phosphate</name>
        <dbReference type="ChEBI" id="CHEBI:47942"/>
    </cofactor>
</comment>
<dbReference type="Pfam" id="PF00668">
    <property type="entry name" value="Condensation"/>
    <property type="match status" value="1"/>
</dbReference>
<dbReference type="InterPro" id="IPR023213">
    <property type="entry name" value="CAT-like_dom_sf"/>
</dbReference>
<dbReference type="InterPro" id="IPR001242">
    <property type="entry name" value="Condensation_dom"/>
</dbReference>
<dbReference type="SUPFAM" id="SSF56801">
    <property type="entry name" value="Acetyl-CoA synthetase-like"/>
    <property type="match status" value="1"/>
</dbReference>
<name>A0ABW8C1G8_9ACTN</name>
<dbReference type="Gene3D" id="3.30.559.10">
    <property type="entry name" value="Chloramphenicol acetyltransferase-like domain"/>
    <property type="match status" value="1"/>
</dbReference>
<sequence>MVVQDPAPTAATRKETDLWLLERLVPGSGVNNLSLTFDVDGEIVSAALSQALTLVVRKYDILRTVFRTSETDLTKEVLTADAITSIDVTSIDVTETEADEDALQNAVEAFVAEPFALDGSPLVRAARFRRADGAGDVVSVALHHLVFDAMSTVTLLGELISAYQAPDTYATDPVAAVVETEPSEESVDFWRDQLRGFRGADDGLWYGDPASATPNLAGDTLQYLLSDDALAVVGRLQRELRAPEAVILLAAYYLLLAQHGAGSDIVVGSPVSVRPPGHEGAIGYHVNVLPLRVRMDPAKPFKRLVNRARAVFLESLGEPGVTAESVLDEVRDGGSSSWRNSLFNHLFNYVPGGTSGTFEVAGHPARIRGVENGFSKFDLEFFFMPEPEAAKTTIRAVFRTQVFSPADVQLLLARYDALLCTLGDHLDRPIGEISGWSAADHAAVLAGHRDGLPEALLGPSVAPFSGYAKLAAKADGAALTRAFVAAPDGTELPVGVRGELCLADEDVTRTGDVARWLPDGRIEILGRLDRRVTVQGLAFGLEEVDAALLAHPAVDAAVTVAAGGVLVSFVATADGAEAGPGLLDQLWKQVRTDLPGPAEPARIIVTEGLPTVNGAPDLQGLRLRAEELLRTEAAPEPVDTTELTRALIALWKQFLKREDLDADSGFFTSGGHSLLAVQLLQRVKRTTGIQVKIRLADLFAHPTPEKLSAYISSKKA</sequence>
<dbReference type="Gene3D" id="3.30.300.30">
    <property type="match status" value="1"/>
</dbReference>
<evidence type="ECO:0000256" key="2">
    <source>
        <dbReference type="ARBA" id="ARBA00022450"/>
    </source>
</evidence>